<gene>
    <name evidence="1" type="ORF">QJS10_CPB04g01252</name>
</gene>
<comment type="caution">
    <text evidence="1">The sequence shown here is derived from an EMBL/GenBank/DDBJ whole genome shotgun (WGS) entry which is preliminary data.</text>
</comment>
<organism evidence="1 2">
    <name type="scientific">Acorus calamus</name>
    <name type="common">Sweet flag</name>
    <dbReference type="NCBI Taxonomy" id="4465"/>
    <lineage>
        <taxon>Eukaryota</taxon>
        <taxon>Viridiplantae</taxon>
        <taxon>Streptophyta</taxon>
        <taxon>Embryophyta</taxon>
        <taxon>Tracheophyta</taxon>
        <taxon>Spermatophyta</taxon>
        <taxon>Magnoliopsida</taxon>
        <taxon>Liliopsida</taxon>
        <taxon>Acoraceae</taxon>
        <taxon>Acorus</taxon>
    </lineage>
</organism>
<dbReference type="AlphaFoldDB" id="A0AAV9F3P9"/>
<protein>
    <submittedName>
        <fullName evidence="1">Uncharacterized protein</fullName>
    </submittedName>
</protein>
<evidence type="ECO:0000313" key="1">
    <source>
        <dbReference type="EMBL" id="KAK1319829.1"/>
    </source>
</evidence>
<keyword evidence="2" id="KW-1185">Reference proteome</keyword>
<evidence type="ECO:0000313" key="2">
    <source>
        <dbReference type="Proteomes" id="UP001180020"/>
    </source>
</evidence>
<dbReference type="EMBL" id="JAUJYO010000004">
    <property type="protein sequence ID" value="KAK1319829.1"/>
    <property type="molecule type" value="Genomic_DNA"/>
</dbReference>
<accession>A0AAV9F3P9</accession>
<proteinExistence type="predicted"/>
<reference evidence="1" key="1">
    <citation type="journal article" date="2023" name="Nat. Commun.">
        <title>Diploid and tetraploid genomes of Acorus and the evolution of monocots.</title>
        <authorList>
            <person name="Ma L."/>
            <person name="Liu K.W."/>
            <person name="Li Z."/>
            <person name="Hsiao Y.Y."/>
            <person name="Qi Y."/>
            <person name="Fu T."/>
            <person name="Tang G.D."/>
            <person name="Zhang D."/>
            <person name="Sun W.H."/>
            <person name="Liu D.K."/>
            <person name="Li Y."/>
            <person name="Chen G.Z."/>
            <person name="Liu X.D."/>
            <person name="Liao X.Y."/>
            <person name="Jiang Y.T."/>
            <person name="Yu X."/>
            <person name="Hao Y."/>
            <person name="Huang J."/>
            <person name="Zhao X.W."/>
            <person name="Ke S."/>
            <person name="Chen Y.Y."/>
            <person name="Wu W.L."/>
            <person name="Hsu J.L."/>
            <person name="Lin Y.F."/>
            <person name="Huang M.D."/>
            <person name="Li C.Y."/>
            <person name="Huang L."/>
            <person name="Wang Z.W."/>
            <person name="Zhao X."/>
            <person name="Zhong W.Y."/>
            <person name="Peng D.H."/>
            <person name="Ahmad S."/>
            <person name="Lan S."/>
            <person name="Zhang J.S."/>
            <person name="Tsai W.C."/>
            <person name="Van de Peer Y."/>
            <person name="Liu Z.J."/>
        </authorList>
    </citation>
    <scope>NUCLEOTIDE SEQUENCE</scope>
    <source>
        <strain evidence="1">CP</strain>
    </source>
</reference>
<reference evidence="1" key="2">
    <citation type="submission" date="2023-06" db="EMBL/GenBank/DDBJ databases">
        <authorList>
            <person name="Ma L."/>
            <person name="Liu K.-W."/>
            <person name="Li Z."/>
            <person name="Hsiao Y.-Y."/>
            <person name="Qi Y."/>
            <person name="Fu T."/>
            <person name="Tang G."/>
            <person name="Zhang D."/>
            <person name="Sun W.-H."/>
            <person name="Liu D.-K."/>
            <person name="Li Y."/>
            <person name="Chen G.-Z."/>
            <person name="Liu X.-D."/>
            <person name="Liao X.-Y."/>
            <person name="Jiang Y.-T."/>
            <person name="Yu X."/>
            <person name="Hao Y."/>
            <person name="Huang J."/>
            <person name="Zhao X.-W."/>
            <person name="Ke S."/>
            <person name="Chen Y.-Y."/>
            <person name="Wu W.-L."/>
            <person name="Hsu J.-L."/>
            <person name="Lin Y.-F."/>
            <person name="Huang M.-D."/>
            <person name="Li C.-Y."/>
            <person name="Huang L."/>
            <person name="Wang Z.-W."/>
            <person name="Zhao X."/>
            <person name="Zhong W.-Y."/>
            <person name="Peng D.-H."/>
            <person name="Ahmad S."/>
            <person name="Lan S."/>
            <person name="Zhang J.-S."/>
            <person name="Tsai W.-C."/>
            <person name="Van De Peer Y."/>
            <person name="Liu Z.-J."/>
        </authorList>
    </citation>
    <scope>NUCLEOTIDE SEQUENCE</scope>
    <source>
        <strain evidence="1">CP</strain>
        <tissue evidence="1">Leaves</tissue>
    </source>
</reference>
<sequence>MSELQAVMTSLTRRGDKSTKARIHQQIIPADLWAIWLTRNSVTFKNQRFYPENLWATTCPLLLDWGTHLAGATQVTLAGGALHTWIDTRRCCALPPPPPHPPHSPNLLPSKDRTEGCLVTRRWGHLTVFDLSMDLSAASAAAEE</sequence>
<name>A0AAV9F3P9_ACOCL</name>
<dbReference type="Proteomes" id="UP001180020">
    <property type="component" value="Unassembled WGS sequence"/>
</dbReference>